<evidence type="ECO:0000313" key="3">
    <source>
        <dbReference type="EMBL" id="MCW6037671.1"/>
    </source>
</evidence>
<comment type="caution">
    <text evidence="3">The sequence shown here is derived from an EMBL/GenBank/DDBJ whole genome shotgun (WGS) entry which is preliminary data.</text>
</comment>
<keyword evidence="4" id="KW-1185">Reference proteome</keyword>
<dbReference type="InterPro" id="IPR024983">
    <property type="entry name" value="CHAT_dom"/>
</dbReference>
<keyword evidence="1" id="KW-1133">Transmembrane helix</keyword>
<evidence type="ECO:0000313" key="4">
    <source>
        <dbReference type="Proteomes" id="UP001526426"/>
    </source>
</evidence>
<sequence>MISKGTRVNMGQLITLKLDGNLAQQGFRVMLEVGEEQQRPQVERVGFLPGDPVLAQLIDQHWLEKYRPLGAPYARKLKAKTIDYGGSIQEKRVACQESGQSLGDRINQWLQSPTFTPITQELLVTVRPDHPPRFLLRTDDPHLQKLPWHLWQVLAQYCPTEPLFSPLSLTSSPPSPPKPHSKLKILVILGHREGINTDVDYEIIQSLPNVDPLFLVEPRRSAINDQLWEQSWDMIFFAGHSETDRDTGTGKLYINPEESLTIDELWYGLKTAVNQGLQLAIFNSCDGLGLARRLNDLSIPQMVVMRELVPDQVAHEFLKYFLAAFCQGKPFEQAVQVARERLQGLESEFPCASWLPIVYQNPGVDSLTWDKLLRSSTVKKPTPWGWQWVGISLLCTALVMGVRATGALQPWEWATYDHLLVQRPVEAGDPRLLLVGVTEEDLNQYGNPLPDDILSQVLSKLSTHQPRVIGLNIYRDQPVSTGYEALVKQFKQQDHLITSCALGDEYGNEAIAPPPHSPPEQVGYNDLEWDGKHNVIRRILLERSAPIIADYSSCSSNFSFGFQIVQEYLTPQNIEFSLNSENKWQVGDLVLQPLGSHSGGYQNHDSQGYQLLLNYRTTPKLAQSISVQQLLAGSFQPDWIRDRIVLIGVIASSSRDENQTPYGNMRSLHIQAHLVSSLISAVLDKRPLLWVLPFWCDILWVGFWSILGTGLMVYKQYYKMSQVTYVLTLSLTLGVIYGLCWGILVIGGGWLPLIPAILVYLMSGMIIALLPLSRFKK</sequence>
<feature type="domain" description="CHASE2" evidence="2">
    <location>
        <begin position="408"/>
        <end position="711"/>
    </location>
</feature>
<feature type="transmembrane region" description="Helical" evidence="1">
    <location>
        <begin position="753"/>
        <end position="772"/>
    </location>
</feature>
<dbReference type="SMART" id="SM01080">
    <property type="entry name" value="CHASE2"/>
    <property type="match status" value="1"/>
</dbReference>
<dbReference type="Proteomes" id="UP001526426">
    <property type="component" value="Unassembled WGS sequence"/>
</dbReference>
<evidence type="ECO:0000259" key="2">
    <source>
        <dbReference type="SMART" id="SM01080"/>
    </source>
</evidence>
<keyword evidence="1" id="KW-0472">Membrane</keyword>
<feature type="transmembrane region" description="Helical" evidence="1">
    <location>
        <begin position="726"/>
        <end position="747"/>
    </location>
</feature>
<name>A0ABT3L835_9CYAN</name>
<protein>
    <submittedName>
        <fullName evidence="3">CHASE2 domain-containing protein</fullName>
    </submittedName>
</protein>
<organism evidence="3 4">
    <name type="scientific">Spirulina subsalsa FACHB-351</name>
    <dbReference type="NCBI Taxonomy" id="234711"/>
    <lineage>
        <taxon>Bacteria</taxon>
        <taxon>Bacillati</taxon>
        <taxon>Cyanobacteriota</taxon>
        <taxon>Cyanophyceae</taxon>
        <taxon>Spirulinales</taxon>
        <taxon>Spirulinaceae</taxon>
        <taxon>Spirulina</taxon>
    </lineage>
</organism>
<dbReference type="EMBL" id="JAIHOM010000083">
    <property type="protein sequence ID" value="MCW6037671.1"/>
    <property type="molecule type" value="Genomic_DNA"/>
</dbReference>
<proteinExistence type="predicted"/>
<accession>A0ABT3L835</accession>
<feature type="transmembrane region" description="Helical" evidence="1">
    <location>
        <begin position="688"/>
        <end position="714"/>
    </location>
</feature>
<dbReference type="Pfam" id="PF12770">
    <property type="entry name" value="CHAT"/>
    <property type="match status" value="1"/>
</dbReference>
<dbReference type="Pfam" id="PF05226">
    <property type="entry name" value="CHASE2"/>
    <property type="match status" value="1"/>
</dbReference>
<reference evidence="3 4" key="1">
    <citation type="submission" date="2021-08" db="EMBL/GenBank/DDBJ databases">
        <title>Draft genome sequence of Spirulina subsalsa with high tolerance to salinity and hype-accumulation of phycocyanin.</title>
        <authorList>
            <person name="Pei H."/>
            <person name="Jiang L."/>
        </authorList>
    </citation>
    <scope>NUCLEOTIDE SEQUENCE [LARGE SCALE GENOMIC DNA]</scope>
    <source>
        <strain evidence="3 4">FACHB-351</strain>
    </source>
</reference>
<evidence type="ECO:0000256" key="1">
    <source>
        <dbReference type="SAM" id="Phobius"/>
    </source>
</evidence>
<dbReference type="InterPro" id="IPR007890">
    <property type="entry name" value="CHASE2"/>
</dbReference>
<gene>
    <name evidence="3" type="ORF">K4A83_15520</name>
</gene>
<keyword evidence="1" id="KW-0812">Transmembrane</keyword>